<dbReference type="EMBL" id="BMAO01039378">
    <property type="protein sequence ID" value="GFR31019.1"/>
    <property type="molecule type" value="Genomic_DNA"/>
</dbReference>
<accession>A0A8X6HW82</accession>
<dbReference type="PANTHER" id="PTHR46060">
    <property type="entry name" value="MARINER MOS1 TRANSPOSASE-LIKE PROTEIN"/>
    <property type="match status" value="1"/>
</dbReference>
<name>A0A8X6HW82_TRICU</name>
<dbReference type="AlphaFoldDB" id="A0A8X6HW82"/>
<gene>
    <name evidence="1" type="primary">B7P43_G10655</name>
    <name evidence="1" type="ORF">TNCT_367441</name>
</gene>
<dbReference type="OrthoDB" id="6431202at2759"/>
<reference evidence="1" key="1">
    <citation type="submission" date="2020-07" db="EMBL/GenBank/DDBJ databases">
        <title>Multicomponent nature underlies the extraordinary mechanical properties of spider dragline silk.</title>
        <authorList>
            <person name="Kono N."/>
            <person name="Nakamura H."/>
            <person name="Mori M."/>
            <person name="Yoshida Y."/>
            <person name="Ohtoshi R."/>
            <person name="Malay A.D."/>
            <person name="Moran D.A.P."/>
            <person name="Tomita M."/>
            <person name="Numata K."/>
            <person name="Arakawa K."/>
        </authorList>
    </citation>
    <scope>NUCLEOTIDE SEQUENCE</scope>
</reference>
<dbReference type="GO" id="GO:0003676">
    <property type="term" value="F:nucleic acid binding"/>
    <property type="evidence" value="ECO:0007669"/>
    <property type="project" value="InterPro"/>
</dbReference>
<dbReference type="PANTHER" id="PTHR46060:SF1">
    <property type="entry name" value="MARINER MOS1 TRANSPOSASE-LIKE PROTEIN"/>
    <property type="match status" value="1"/>
</dbReference>
<sequence length="124" mass="14566">MDSAIILHDNARPHKAECVRQLLRRWGWEELEHSQYSPDILPCDFDLIPKIKEPIRGLQHERTLLMLLHKQVKHSGEIADTDGIQRLSLRWQRVVTVEETTLRVFRPRFIMSTLCVLCCHSFAP</sequence>
<evidence type="ECO:0000313" key="2">
    <source>
        <dbReference type="Proteomes" id="UP000887116"/>
    </source>
</evidence>
<dbReference type="Gene3D" id="3.30.420.10">
    <property type="entry name" value="Ribonuclease H-like superfamily/Ribonuclease H"/>
    <property type="match status" value="1"/>
</dbReference>
<proteinExistence type="predicted"/>
<dbReference type="InterPro" id="IPR036397">
    <property type="entry name" value="RNaseH_sf"/>
</dbReference>
<protein>
    <submittedName>
        <fullName evidence="1">HTH_48 domain-containing protein</fullName>
    </submittedName>
</protein>
<dbReference type="Proteomes" id="UP000887116">
    <property type="component" value="Unassembled WGS sequence"/>
</dbReference>
<dbReference type="InterPro" id="IPR052709">
    <property type="entry name" value="Transposase-MT_Hybrid"/>
</dbReference>
<organism evidence="1 2">
    <name type="scientific">Trichonephila clavata</name>
    <name type="common">Joro spider</name>
    <name type="synonym">Nephila clavata</name>
    <dbReference type="NCBI Taxonomy" id="2740835"/>
    <lineage>
        <taxon>Eukaryota</taxon>
        <taxon>Metazoa</taxon>
        <taxon>Ecdysozoa</taxon>
        <taxon>Arthropoda</taxon>
        <taxon>Chelicerata</taxon>
        <taxon>Arachnida</taxon>
        <taxon>Araneae</taxon>
        <taxon>Araneomorphae</taxon>
        <taxon>Entelegynae</taxon>
        <taxon>Araneoidea</taxon>
        <taxon>Nephilidae</taxon>
        <taxon>Trichonephila</taxon>
    </lineage>
</organism>
<comment type="caution">
    <text evidence="1">The sequence shown here is derived from an EMBL/GenBank/DDBJ whole genome shotgun (WGS) entry which is preliminary data.</text>
</comment>
<keyword evidence="2" id="KW-1185">Reference proteome</keyword>
<evidence type="ECO:0000313" key="1">
    <source>
        <dbReference type="EMBL" id="GFR31019.1"/>
    </source>
</evidence>